<comment type="caution">
    <text evidence="2">The sequence shown here is derived from an EMBL/GenBank/DDBJ whole genome shotgun (WGS) entry which is preliminary data.</text>
</comment>
<protein>
    <recommendedName>
        <fullName evidence="4">BTB domain-containing protein</fullName>
    </recommendedName>
</protein>
<feature type="compositionally biased region" description="Low complexity" evidence="1">
    <location>
        <begin position="90"/>
        <end position="135"/>
    </location>
</feature>
<feature type="compositionally biased region" description="Low complexity" evidence="1">
    <location>
        <begin position="167"/>
        <end position="182"/>
    </location>
</feature>
<dbReference type="EMBL" id="JAXOVC010000003">
    <property type="protein sequence ID" value="KAK4504170.1"/>
    <property type="molecule type" value="Genomic_DNA"/>
</dbReference>
<evidence type="ECO:0008006" key="4">
    <source>
        <dbReference type="Google" id="ProtNLM"/>
    </source>
</evidence>
<evidence type="ECO:0000313" key="3">
    <source>
        <dbReference type="Proteomes" id="UP001305779"/>
    </source>
</evidence>
<feature type="compositionally biased region" description="Low complexity" evidence="1">
    <location>
        <begin position="71"/>
        <end position="80"/>
    </location>
</feature>
<sequence length="477" mass="49879">MALNVPATAVNARPLTPLNRSPSASSLNKQVEHDDDLYSISARPSRRNSEASIGKSATPVRSVSPAPPATPDATSAPSAPGNKLGTGVPASVAAAAEQAALDAPDDQWQQQPDPAKPARASTAPSTKTTAAADAPQPTKTGPGTSTAAVDKTPVPATATGKPTSNVPAPAAGAADAQPQQSASTKPATSEPSSAVTSAAGAAKAATPKPAGTSSTPSQSAPTPAAAQHMADTKGAAPAQTATTGKEPVPAINVPAPAGKEPVKDASHDGHLHKPEARKNTVSLYAGKNHKQTDFNTAQLAANSPYFKKLLAEDEGHDGSLGSPDQETFEDADEFSMALMKHWLENGHRLPGPHDFHSLQHYLGLYVLARKFQMESLENQVMDLTRHYYHSEKMTAPAFRLEYIYTYTHEPNLMRSFLISTAAYRCLVEQTSVPGVYISDSIRGVLAKNTEMTIDFSESTIQLHKAGLPDPRSGVECA</sequence>
<evidence type="ECO:0000256" key="1">
    <source>
        <dbReference type="SAM" id="MobiDB-lite"/>
    </source>
</evidence>
<feature type="compositionally biased region" description="Basic and acidic residues" evidence="1">
    <location>
        <begin position="260"/>
        <end position="272"/>
    </location>
</feature>
<feature type="compositionally biased region" description="Polar residues" evidence="1">
    <location>
        <begin position="137"/>
        <end position="147"/>
    </location>
</feature>
<organism evidence="2 3">
    <name type="scientific">Zasmidium cellare</name>
    <name type="common">Wine cellar mold</name>
    <name type="synonym">Racodium cellare</name>
    <dbReference type="NCBI Taxonomy" id="395010"/>
    <lineage>
        <taxon>Eukaryota</taxon>
        <taxon>Fungi</taxon>
        <taxon>Dikarya</taxon>
        <taxon>Ascomycota</taxon>
        <taxon>Pezizomycotina</taxon>
        <taxon>Dothideomycetes</taxon>
        <taxon>Dothideomycetidae</taxon>
        <taxon>Mycosphaerellales</taxon>
        <taxon>Mycosphaerellaceae</taxon>
        <taxon>Zasmidium</taxon>
    </lineage>
</organism>
<evidence type="ECO:0000313" key="2">
    <source>
        <dbReference type="EMBL" id="KAK4504170.1"/>
    </source>
</evidence>
<feature type="region of interest" description="Disordered" evidence="1">
    <location>
        <begin position="1"/>
        <end position="272"/>
    </location>
</feature>
<dbReference type="Proteomes" id="UP001305779">
    <property type="component" value="Unassembled WGS sequence"/>
</dbReference>
<name>A0ABR0ERQ1_ZASCE</name>
<accession>A0ABR0ERQ1</accession>
<feature type="compositionally biased region" description="Low complexity" evidence="1">
    <location>
        <begin position="191"/>
        <end position="227"/>
    </location>
</feature>
<feature type="compositionally biased region" description="Polar residues" evidence="1">
    <location>
        <begin position="18"/>
        <end position="29"/>
    </location>
</feature>
<keyword evidence="3" id="KW-1185">Reference proteome</keyword>
<reference evidence="2 3" key="1">
    <citation type="journal article" date="2023" name="G3 (Bethesda)">
        <title>A chromosome-level genome assembly of Zasmidium syzygii isolated from banana leaves.</title>
        <authorList>
            <person name="van Westerhoven A.C."/>
            <person name="Mehrabi R."/>
            <person name="Talebi R."/>
            <person name="Steentjes M.B.F."/>
            <person name="Corcolon B."/>
            <person name="Chong P.A."/>
            <person name="Kema G.H.J."/>
            <person name="Seidl M.F."/>
        </authorList>
    </citation>
    <scope>NUCLEOTIDE SEQUENCE [LARGE SCALE GENOMIC DNA]</scope>
    <source>
        <strain evidence="2 3">P124</strain>
    </source>
</reference>
<gene>
    <name evidence="2" type="ORF">PRZ48_005086</name>
</gene>
<proteinExistence type="predicted"/>